<dbReference type="EMBL" id="LAZR01026009">
    <property type="protein sequence ID" value="KKL70055.1"/>
    <property type="molecule type" value="Genomic_DNA"/>
</dbReference>
<dbReference type="AlphaFoldDB" id="A0A0F9GKW0"/>
<reference evidence="1" key="1">
    <citation type="journal article" date="2015" name="Nature">
        <title>Complex archaea that bridge the gap between prokaryotes and eukaryotes.</title>
        <authorList>
            <person name="Spang A."/>
            <person name="Saw J.H."/>
            <person name="Jorgensen S.L."/>
            <person name="Zaremba-Niedzwiedzka K."/>
            <person name="Martijn J."/>
            <person name="Lind A.E."/>
            <person name="van Eijk R."/>
            <person name="Schleper C."/>
            <person name="Guy L."/>
            <person name="Ettema T.J."/>
        </authorList>
    </citation>
    <scope>NUCLEOTIDE SEQUENCE</scope>
</reference>
<proteinExistence type="predicted"/>
<gene>
    <name evidence="1" type="ORF">LCGC14_2108730</name>
</gene>
<accession>A0A0F9GKW0</accession>
<name>A0A0F9GKW0_9ZZZZ</name>
<organism evidence="1">
    <name type="scientific">marine sediment metagenome</name>
    <dbReference type="NCBI Taxonomy" id="412755"/>
    <lineage>
        <taxon>unclassified sequences</taxon>
        <taxon>metagenomes</taxon>
        <taxon>ecological metagenomes</taxon>
    </lineage>
</organism>
<evidence type="ECO:0000313" key="1">
    <source>
        <dbReference type="EMBL" id="KKL70055.1"/>
    </source>
</evidence>
<protein>
    <submittedName>
        <fullName evidence="1">Uncharacterized protein</fullName>
    </submittedName>
</protein>
<comment type="caution">
    <text evidence="1">The sequence shown here is derived from an EMBL/GenBank/DDBJ whole genome shotgun (WGS) entry which is preliminary data.</text>
</comment>
<sequence length="66" mass="7656">MSETIEETLIKHMNHIGKLTKQRDALLDACKELVRFCESKDRQYEDDVCPTKAYELAKAAIKEVEK</sequence>